<accession>A0ABZ2XV46</accession>
<dbReference type="InterPro" id="IPR002725">
    <property type="entry name" value="YgjP-like_metallopeptidase"/>
</dbReference>
<dbReference type="RefSeq" id="WP_406648290.1">
    <property type="nucleotide sequence ID" value="NZ_CP123584.1"/>
</dbReference>
<dbReference type="Gene3D" id="3.30.2010.10">
    <property type="entry name" value="Metalloproteases ('zincins'), catalytic domain"/>
    <property type="match status" value="1"/>
</dbReference>
<dbReference type="EMBL" id="CP123584">
    <property type="protein sequence ID" value="WZK89832.1"/>
    <property type="molecule type" value="Genomic_DNA"/>
</dbReference>
<keyword evidence="3" id="KW-1185">Reference proteome</keyword>
<gene>
    <name evidence="2" type="ORF">QEZ52_04595</name>
</gene>
<keyword evidence="2" id="KW-0645">Protease</keyword>
<organism evidence="2 3">
    <name type="scientific">Aliisedimentitalea scapharcae</name>
    <dbReference type="NCBI Taxonomy" id="1524259"/>
    <lineage>
        <taxon>Bacteria</taxon>
        <taxon>Pseudomonadati</taxon>
        <taxon>Pseudomonadota</taxon>
        <taxon>Alphaproteobacteria</taxon>
        <taxon>Rhodobacterales</taxon>
        <taxon>Roseobacteraceae</taxon>
        <taxon>Aliisedimentitalea</taxon>
    </lineage>
</organism>
<evidence type="ECO:0000259" key="1">
    <source>
        <dbReference type="Pfam" id="PF01863"/>
    </source>
</evidence>
<proteinExistence type="predicted"/>
<dbReference type="InterPro" id="IPR053136">
    <property type="entry name" value="UTP_pyrophosphatase-like"/>
</dbReference>
<dbReference type="GO" id="GO:0008237">
    <property type="term" value="F:metallopeptidase activity"/>
    <property type="evidence" value="ECO:0007669"/>
    <property type="project" value="UniProtKB-KW"/>
</dbReference>
<dbReference type="EC" id="3.4.-.-" evidence="2"/>
<keyword evidence="2" id="KW-0482">Metalloprotease</keyword>
<evidence type="ECO:0000313" key="3">
    <source>
        <dbReference type="Proteomes" id="UP001623232"/>
    </source>
</evidence>
<dbReference type="Pfam" id="PF01863">
    <property type="entry name" value="YgjP-like"/>
    <property type="match status" value="1"/>
</dbReference>
<reference evidence="2 3" key="1">
    <citation type="submission" date="2023-04" db="EMBL/GenBank/DDBJ databases">
        <title>Complete genome sequence of Alisedimentitalea scapharcae.</title>
        <authorList>
            <person name="Rong J.-C."/>
            <person name="Yi M.-L."/>
            <person name="Zhao Q."/>
        </authorList>
    </citation>
    <scope>NUCLEOTIDE SEQUENCE [LARGE SCALE GENOMIC DNA]</scope>
    <source>
        <strain evidence="2 3">KCTC 42119</strain>
    </source>
</reference>
<feature type="domain" description="YgjP-like metallopeptidase" evidence="1">
    <location>
        <begin position="23"/>
        <end position="216"/>
    </location>
</feature>
<evidence type="ECO:0000313" key="2">
    <source>
        <dbReference type="EMBL" id="WZK89832.1"/>
    </source>
</evidence>
<sequence length="226" mass="25182">MTQYHLPGNPPVPLALRRSGRARRISLRVSQLDGRVTLTVPKGVADREALEFAESKSDWIRGHLAKHPGIEVLGYGSQLPIEGDMRTVVPIAGRRVVLSETTVGVPGQEPGIRLQAFLKQAARDRLAGASDRYAARLGATYSRITLRDTRSRWGSCSSQGALMYSWRLILAPPEVLDYVAAHEVAHLSEMNHSAAFWAKLESLYGDYRPARDWLRREGGALHRFQF</sequence>
<dbReference type="PANTHER" id="PTHR30399:SF1">
    <property type="entry name" value="UTP PYROPHOSPHATASE"/>
    <property type="match status" value="1"/>
</dbReference>
<dbReference type="PANTHER" id="PTHR30399">
    <property type="entry name" value="UNCHARACTERIZED PROTEIN YGJP"/>
    <property type="match status" value="1"/>
</dbReference>
<dbReference type="Proteomes" id="UP001623232">
    <property type="component" value="Chromosome"/>
</dbReference>
<dbReference type="CDD" id="cd07344">
    <property type="entry name" value="M48_yhfN_like"/>
    <property type="match status" value="1"/>
</dbReference>
<keyword evidence="2" id="KW-0378">Hydrolase</keyword>
<name>A0ABZ2XV46_9RHOB</name>
<protein>
    <submittedName>
        <fullName evidence="2">SprT family zinc-dependent metalloprotease</fullName>
        <ecNumber evidence="2">3.4.-.-</ecNumber>
    </submittedName>
</protein>